<feature type="active site" evidence="9">
    <location>
        <position position="414"/>
    </location>
</feature>
<dbReference type="Pfam" id="PF00431">
    <property type="entry name" value="CUB"/>
    <property type="match status" value="1"/>
</dbReference>
<comment type="caution">
    <text evidence="13">The sequence shown here is derived from an EMBL/GenBank/DDBJ whole genome shotgun (WGS) entry which is preliminary data.</text>
</comment>
<evidence type="ECO:0000256" key="2">
    <source>
        <dbReference type="ARBA" id="ARBA00022670"/>
    </source>
</evidence>
<feature type="non-terminal residue" evidence="13">
    <location>
        <position position="1"/>
    </location>
</feature>
<evidence type="ECO:0000256" key="8">
    <source>
        <dbReference type="PROSITE-ProRule" id="PRU00059"/>
    </source>
</evidence>
<dbReference type="InterPro" id="IPR007317">
    <property type="entry name" value="GET4"/>
</dbReference>
<dbReference type="PANTHER" id="PTHR12875">
    <property type="entry name" value="GOLGI TO ER TRAFFIC PROTEIN 4 HOMOLOG"/>
    <property type="match status" value="1"/>
</dbReference>
<feature type="binding site" evidence="9">
    <location>
        <position position="417"/>
    </location>
    <ligand>
        <name>Zn(2+)</name>
        <dbReference type="ChEBI" id="CHEBI:29105"/>
        <note>catalytic</note>
    </ligand>
</feature>
<dbReference type="Gene3D" id="2.60.120.290">
    <property type="entry name" value="Spermadhesin, CUB domain"/>
    <property type="match status" value="1"/>
</dbReference>
<evidence type="ECO:0000256" key="6">
    <source>
        <dbReference type="ARBA" id="ARBA00023049"/>
    </source>
</evidence>
<feature type="non-terminal residue" evidence="13">
    <location>
        <position position="624"/>
    </location>
</feature>
<keyword evidence="2 9" id="KW-0645">Protease</keyword>
<dbReference type="PRINTS" id="PR00480">
    <property type="entry name" value="ASTACIN"/>
</dbReference>
<evidence type="ECO:0000256" key="10">
    <source>
        <dbReference type="RuleBase" id="RU361183"/>
    </source>
</evidence>
<dbReference type="Pfam" id="PF04190">
    <property type="entry name" value="GET4"/>
    <property type="match status" value="1"/>
</dbReference>
<evidence type="ECO:0000256" key="3">
    <source>
        <dbReference type="ARBA" id="ARBA00022723"/>
    </source>
</evidence>
<dbReference type="InterPro" id="IPR001506">
    <property type="entry name" value="Peptidase_M12A"/>
</dbReference>
<feature type="binding site" evidence="9">
    <location>
        <position position="413"/>
    </location>
    <ligand>
        <name>Zn(2+)</name>
        <dbReference type="ChEBI" id="CHEBI:29105"/>
        <note>catalytic</note>
    </ligand>
</feature>
<feature type="domain" description="Peptidase M12A" evidence="12">
    <location>
        <begin position="315"/>
        <end position="516"/>
    </location>
</feature>
<dbReference type="SUPFAM" id="SSF55486">
    <property type="entry name" value="Metalloproteases ('zincins'), catalytic domain"/>
    <property type="match status" value="1"/>
</dbReference>
<accession>A0ABS2Y6C7</accession>
<feature type="binding site" evidence="9">
    <location>
        <position position="423"/>
    </location>
    <ligand>
        <name>Zn(2+)</name>
        <dbReference type="ChEBI" id="CHEBI:29105"/>
        <note>catalytic</note>
    </ligand>
</feature>
<dbReference type="SMART" id="SM00235">
    <property type="entry name" value="ZnMc"/>
    <property type="match status" value="1"/>
</dbReference>
<comment type="caution">
    <text evidence="8">Lacks conserved residue(s) required for the propagation of feature annotation.</text>
</comment>
<evidence type="ECO:0000313" key="14">
    <source>
        <dbReference type="Proteomes" id="UP001166093"/>
    </source>
</evidence>
<dbReference type="InterPro" id="IPR011990">
    <property type="entry name" value="TPR-like_helical_dom_sf"/>
</dbReference>
<dbReference type="Proteomes" id="UP001166093">
    <property type="component" value="Unassembled WGS sequence"/>
</dbReference>
<organism evidence="13 14">
    <name type="scientific">Polyodon spathula</name>
    <name type="common">North American paddlefish</name>
    <name type="synonym">Squalus spathula</name>
    <dbReference type="NCBI Taxonomy" id="7913"/>
    <lineage>
        <taxon>Eukaryota</taxon>
        <taxon>Metazoa</taxon>
        <taxon>Chordata</taxon>
        <taxon>Craniata</taxon>
        <taxon>Vertebrata</taxon>
        <taxon>Euteleostomi</taxon>
        <taxon>Actinopterygii</taxon>
        <taxon>Chondrostei</taxon>
        <taxon>Acipenseriformes</taxon>
        <taxon>Polyodontidae</taxon>
        <taxon>Polyodon</taxon>
    </lineage>
</organism>
<name>A0ABS2Y6C7_POLSP</name>
<keyword evidence="4 9" id="KW-0378">Hydrolase</keyword>
<dbReference type="Pfam" id="PF01400">
    <property type="entry name" value="Astacin"/>
    <property type="match status" value="1"/>
</dbReference>
<evidence type="ECO:0000259" key="11">
    <source>
        <dbReference type="PROSITE" id="PS01180"/>
    </source>
</evidence>
<keyword evidence="3 9" id="KW-0479">Metal-binding</keyword>
<keyword evidence="7" id="KW-1015">Disulfide bond</keyword>
<dbReference type="Gene3D" id="1.25.40.10">
    <property type="entry name" value="Tetratricopeptide repeat domain"/>
    <property type="match status" value="1"/>
</dbReference>
<evidence type="ECO:0000313" key="13">
    <source>
        <dbReference type="EMBL" id="MBN3281999.1"/>
    </source>
</evidence>
<evidence type="ECO:0000256" key="5">
    <source>
        <dbReference type="ARBA" id="ARBA00022833"/>
    </source>
</evidence>
<dbReference type="InterPro" id="IPR000859">
    <property type="entry name" value="CUB_dom"/>
</dbReference>
<dbReference type="PROSITE" id="PS01180">
    <property type="entry name" value="CUB"/>
    <property type="match status" value="1"/>
</dbReference>
<gene>
    <name evidence="13" type="primary">Get4</name>
    <name evidence="13" type="ORF">GTO93_0017471</name>
</gene>
<keyword evidence="6 9" id="KW-0482">Metalloprotease</keyword>
<evidence type="ECO:0000256" key="7">
    <source>
        <dbReference type="ARBA" id="ARBA00023157"/>
    </source>
</evidence>
<proteinExistence type="inferred from homology"/>
<evidence type="ECO:0000259" key="12">
    <source>
        <dbReference type="PROSITE" id="PS51864"/>
    </source>
</evidence>
<evidence type="ECO:0000256" key="1">
    <source>
        <dbReference type="ARBA" id="ARBA00005351"/>
    </source>
</evidence>
<dbReference type="CDD" id="cd00041">
    <property type="entry name" value="CUB"/>
    <property type="match status" value="1"/>
</dbReference>
<dbReference type="EC" id="3.4.24.-" evidence="10"/>
<evidence type="ECO:0000256" key="4">
    <source>
        <dbReference type="ARBA" id="ARBA00022801"/>
    </source>
</evidence>
<dbReference type="SMART" id="SM00042">
    <property type="entry name" value="CUB"/>
    <property type="match status" value="1"/>
</dbReference>
<evidence type="ECO:0000256" key="9">
    <source>
        <dbReference type="PROSITE-ProRule" id="PRU01211"/>
    </source>
</evidence>
<sequence>MSEQEGLKCSSARNRGGVQRVEGKLRASVEKGEYYEAHQMYRTLFFRYMSQGKHAEARELMYSGAVLFFSHNQQNSAADLSMLVLESLEKSDAEVIDDILEHLAKLFSLMDPNTPERVAFVSRAIKWSSEGSGKRGHPKLHQQLAVTLWKEQNYSESRYHFLHSSDGEGCADMLVEYSASQGYRSEVDMFVAQAVLQFLCLKNKLGASVVFTTYTQKHPSIEKGPPFVQPLLNFIWFLLLAVDGGKLTVFTVLCEQYQPSLKRDPMYNENEIDRNMDLEPWVVMDKIIQANANIALMTRRYSIKFGDIAVQNSRSAMFCPTNDCIWPRSDDGFVYIPYKISTEYSPSEQATITDAMSEYAKVSCVRFVSYTNEMDYLHIQPLDGCWSYFGLSGGEQPVSFSRTGCLWKGIIIHELMHTLGFYHEHNRSDREDYITIMTDNIQPGREDQFQILKTNNLGTEYDYGSIMHYGRQVYSFSKNPMLPTIVTKPNYVPIGQRTKLSSTDILRVNRLYSYCGGLLQSSSGEIFSPNYPNLYPNNKDCQWRIRATSRVVLIFQSLDVEYSVNCLWDYIEVHDGTSIDSRTVGPRLCGFYIPKPLTSSGKDLLIVFHSDENVANKGFHISYM</sequence>
<dbReference type="InterPro" id="IPR035914">
    <property type="entry name" value="Sperma_CUB_dom_sf"/>
</dbReference>
<comment type="similarity">
    <text evidence="1">Belongs to the GET4 family.</text>
</comment>
<dbReference type="InterPro" id="IPR006026">
    <property type="entry name" value="Peptidase_Metallo"/>
</dbReference>
<keyword evidence="14" id="KW-1185">Reference proteome</keyword>
<protein>
    <recommendedName>
        <fullName evidence="10">Metalloendopeptidase</fullName>
        <ecNumber evidence="10">3.4.24.-</ecNumber>
    </recommendedName>
</protein>
<dbReference type="EMBL" id="JAAWVQ010113500">
    <property type="protein sequence ID" value="MBN3281999.1"/>
    <property type="molecule type" value="Genomic_DNA"/>
</dbReference>
<reference evidence="13" key="1">
    <citation type="journal article" date="2021" name="Cell">
        <title>Tracing the genetic footprints of vertebrate landing in non-teleost ray-finned fishes.</title>
        <authorList>
            <person name="Bi X."/>
            <person name="Wang K."/>
            <person name="Yang L."/>
            <person name="Pan H."/>
            <person name="Jiang H."/>
            <person name="Wei Q."/>
            <person name="Fang M."/>
            <person name="Yu H."/>
            <person name="Zhu C."/>
            <person name="Cai Y."/>
            <person name="He Y."/>
            <person name="Gan X."/>
            <person name="Zeng H."/>
            <person name="Yu D."/>
            <person name="Zhu Y."/>
            <person name="Jiang H."/>
            <person name="Qiu Q."/>
            <person name="Yang H."/>
            <person name="Zhang Y.E."/>
            <person name="Wang W."/>
            <person name="Zhu M."/>
            <person name="He S."/>
            <person name="Zhang G."/>
        </authorList>
    </citation>
    <scope>NUCLEOTIDE SEQUENCE</scope>
    <source>
        <strain evidence="13">Pddl_001</strain>
    </source>
</reference>
<dbReference type="SUPFAM" id="SSF49854">
    <property type="entry name" value="Spermadhesin, CUB domain"/>
    <property type="match status" value="1"/>
</dbReference>
<dbReference type="InterPro" id="IPR024079">
    <property type="entry name" value="MetalloPept_cat_dom_sf"/>
</dbReference>
<feature type="domain" description="CUB" evidence="11">
    <location>
        <begin position="515"/>
        <end position="624"/>
    </location>
</feature>
<keyword evidence="5 9" id="KW-0862">Zinc</keyword>
<dbReference type="Gene3D" id="3.40.390.10">
    <property type="entry name" value="Collagenase (Catalytic Domain)"/>
    <property type="match status" value="1"/>
</dbReference>
<dbReference type="PROSITE" id="PS51864">
    <property type="entry name" value="ASTACIN"/>
    <property type="match status" value="1"/>
</dbReference>
<dbReference type="PANTHER" id="PTHR12875:SF0">
    <property type="entry name" value="GOLGI TO ER TRAFFIC PROTEIN 4 HOMOLOG"/>
    <property type="match status" value="1"/>
</dbReference>
<comment type="cofactor">
    <cofactor evidence="9 10">
        <name>Zn(2+)</name>
        <dbReference type="ChEBI" id="CHEBI:29105"/>
    </cofactor>
    <text evidence="9 10">Binds 1 zinc ion per subunit.</text>
</comment>